<gene>
    <name evidence="6" type="ORF">PVE_R1G3030</name>
</gene>
<dbReference type="Gene3D" id="3.40.50.2300">
    <property type="match status" value="1"/>
</dbReference>
<evidence type="ECO:0000259" key="5">
    <source>
        <dbReference type="PROSITE" id="PS50110"/>
    </source>
</evidence>
<dbReference type="PRINTS" id="PR00038">
    <property type="entry name" value="HTHLUXR"/>
</dbReference>
<proteinExistence type="predicted"/>
<sequence>MKIRILLADDHPALLSGIQHDLAAIPTLDVVGVARDSGELVGLLQHQSCDVLVTDYAMPGGAYGDGLTFISYLRRCFPTLKIVVFTTLDSPAIVQELAKLGVESVLGKVNETRHLISAIHAVHAGARYFPSEISRTGSAGHHRNADEGLDLTKRELEVVRLYVGGQSINEIAEQLHRSKQTISSQKTSAMRKLGIERDADLFRFAYETGIATASTPSSETDASPE</sequence>
<evidence type="ECO:0000313" key="6">
    <source>
        <dbReference type="EMBL" id="SBW80915.1"/>
    </source>
</evidence>
<evidence type="ECO:0000256" key="2">
    <source>
        <dbReference type="ARBA" id="ARBA00023125"/>
    </source>
</evidence>
<dbReference type="GO" id="GO:0006355">
    <property type="term" value="P:regulation of DNA-templated transcription"/>
    <property type="evidence" value="ECO:0007669"/>
    <property type="project" value="InterPro"/>
</dbReference>
<feature type="domain" description="HTH luxR-type" evidence="4">
    <location>
        <begin position="144"/>
        <end position="209"/>
    </location>
</feature>
<dbReference type="SUPFAM" id="SSF52172">
    <property type="entry name" value="CheY-like"/>
    <property type="match status" value="1"/>
</dbReference>
<dbReference type="PROSITE" id="PS50110">
    <property type="entry name" value="RESPONSE_REGULATORY"/>
    <property type="match status" value="1"/>
</dbReference>
<accession>A0A1D3JY23</accession>
<dbReference type="SMART" id="SM00421">
    <property type="entry name" value="HTH_LUXR"/>
    <property type="match status" value="1"/>
</dbReference>
<dbReference type="InterPro" id="IPR016032">
    <property type="entry name" value="Sig_transdc_resp-reg_C-effctor"/>
</dbReference>
<dbReference type="GO" id="GO:0000160">
    <property type="term" value="P:phosphorelay signal transduction system"/>
    <property type="evidence" value="ECO:0007669"/>
    <property type="project" value="InterPro"/>
</dbReference>
<dbReference type="SMART" id="SM00448">
    <property type="entry name" value="REC"/>
    <property type="match status" value="1"/>
</dbReference>
<evidence type="ECO:0000313" key="7">
    <source>
        <dbReference type="Proteomes" id="UP000245431"/>
    </source>
</evidence>
<dbReference type="PANTHER" id="PTHR43214">
    <property type="entry name" value="TWO-COMPONENT RESPONSE REGULATOR"/>
    <property type="match status" value="1"/>
</dbReference>
<dbReference type="Pfam" id="PF00196">
    <property type="entry name" value="GerE"/>
    <property type="match status" value="1"/>
</dbReference>
<dbReference type="InterPro" id="IPR001789">
    <property type="entry name" value="Sig_transdc_resp-reg_receiver"/>
</dbReference>
<keyword evidence="1 3" id="KW-0597">Phosphoprotein</keyword>
<reference evidence="7" key="1">
    <citation type="submission" date="2016-07" db="EMBL/GenBank/DDBJ databases">
        <authorList>
            <person name="Florea S."/>
            <person name="Webb J.S."/>
            <person name="Jaromczyk J."/>
            <person name="Schardl C.L."/>
        </authorList>
    </citation>
    <scope>NUCLEOTIDE SEQUENCE [LARGE SCALE GENOMIC DNA]</scope>
    <source>
        <strain evidence="7">1YdBTEX2</strain>
    </source>
</reference>
<evidence type="ECO:0000259" key="4">
    <source>
        <dbReference type="PROSITE" id="PS50043"/>
    </source>
</evidence>
<dbReference type="InterPro" id="IPR036388">
    <property type="entry name" value="WH-like_DNA-bd_sf"/>
</dbReference>
<protein>
    <recommendedName>
        <fullName evidence="8">LuxR family transcriptional regulator</fullName>
    </recommendedName>
</protein>
<dbReference type="CDD" id="cd17535">
    <property type="entry name" value="REC_NarL-like"/>
    <property type="match status" value="1"/>
</dbReference>
<evidence type="ECO:0008006" key="8">
    <source>
        <dbReference type="Google" id="ProtNLM"/>
    </source>
</evidence>
<dbReference type="InterPro" id="IPR000792">
    <property type="entry name" value="Tscrpt_reg_LuxR_C"/>
</dbReference>
<name>A0A1D3JY23_PSEVE</name>
<dbReference type="PANTHER" id="PTHR43214:SF17">
    <property type="entry name" value="TRANSCRIPTIONAL REGULATORY PROTEIN RCSB"/>
    <property type="match status" value="1"/>
</dbReference>
<dbReference type="SUPFAM" id="SSF46894">
    <property type="entry name" value="C-terminal effector domain of the bipartite response regulators"/>
    <property type="match status" value="1"/>
</dbReference>
<dbReference type="AlphaFoldDB" id="A0A1D3JY23"/>
<dbReference type="CDD" id="cd06170">
    <property type="entry name" value="LuxR_C_like"/>
    <property type="match status" value="1"/>
</dbReference>
<dbReference type="InterPro" id="IPR058245">
    <property type="entry name" value="NreC/VraR/RcsB-like_REC"/>
</dbReference>
<keyword evidence="2" id="KW-0238">DNA-binding</keyword>
<dbReference type="InterPro" id="IPR039420">
    <property type="entry name" value="WalR-like"/>
</dbReference>
<dbReference type="PROSITE" id="PS50043">
    <property type="entry name" value="HTH_LUXR_2"/>
    <property type="match status" value="1"/>
</dbReference>
<dbReference type="Proteomes" id="UP000245431">
    <property type="component" value="Chromosome PVE_r1"/>
</dbReference>
<dbReference type="EMBL" id="LT599583">
    <property type="protein sequence ID" value="SBW80915.1"/>
    <property type="molecule type" value="Genomic_DNA"/>
</dbReference>
<dbReference type="RefSeq" id="WP_017846236.1">
    <property type="nucleotide sequence ID" value="NZ_AOUH01000016.1"/>
</dbReference>
<dbReference type="Pfam" id="PF00072">
    <property type="entry name" value="Response_reg"/>
    <property type="match status" value="1"/>
</dbReference>
<dbReference type="GO" id="GO:0003677">
    <property type="term" value="F:DNA binding"/>
    <property type="evidence" value="ECO:0007669"/>
    <property type="project" value="UniProtKB-KW"/>
</dbReference>
<feature type="domain" description="Response regulatory" evidence="5">
    <location>
        <begin position="4"/>
        <end position="123"/>
    </location>
</feature>
<dbReference type="Gene3D" id="1.10.10.10">
    <property type="entry name" value="Winged helix-like DNA-binding domain superfamily/Winged helix DNA-binding domain"/>
    <property type="match status" value="1"/>
</dbReference>
<evidence type="ECO:0000256" key="1">
    <source>
        <dbReference type="ARBA" id="ARBA00022553"/>
    </source>
</evidence>
<dbReference type="InterPro" id="IPR011006">
    <property type="entry name" value="CheY-like_superfamily"/>
</dbReference>
<feature type="modified residue" description="4-aspartylphosphate" evidence="3">
    <location>
        <position position="55"/>
    </location>
</feature>
<evidence type="ECO:0000256" key="3">
    <source>
        <dbReference type="PROSITE-ProRule" id="PRU00169"/>
    </source>
</evidence>
<organism evidence="6 7">
    <name type="scientific">Pseudomonas veronii 1YdBTEX2</name>
    <dbReference type="NCBI Taxonomy" id="1295141"/>
    <lineage>
        <taxon>Bacteria</taxon>
        <taxon>Pseudomonadati</taxon>
        <taxon>Pseudomonadota</taxon>
        <taxon>Gammaproteobacteria</taxon>
        <taxon>Pseudomonadales</taxon>
        <taxon>Pseudomonadaceae</taxon>
        <taxon>Pseudomonas</taxon>
    </lineage>
</organism>